<name>A0A9X9M8U9_GULGU</name>
<gene>
    <name evidence="1" type="ORF">BN2614_LOCUS2</name>
</gene>
<evidence type="ECO:0000313" key="1">
    <source>
        <dbReference type="EMBL" id="VCX39388.1"/>
    </source>
</evidence>
<comment type="caution">
    <text evidence="1">The sequence shown here is derived from an EMBL/GenBank/DDBJ whole genome shotgun (WGS) entry which is preliminary data.</text>
</comment>
<keyword evidence="2" id="KW-1185">Reference proteome</keyword>
<feature type="non-terminal residue" evidence="1">
    <location>
        <position position="65"/>
    </location>
</feature>
<dbReference type="Proteomes" id="UP000269945">
    <property type="component" value="Unassembled WGS sequence"/>
</dbReference>
<organism evidence="1 2">
    <name type="scientific">Gulo gulo</name>
    <name type="common">Wolverine</name>
    <name type="synonym">Gluton</name>
    <dbReference type="NCBI Taxonomy" id="48420"/>
    <lineage>
        <taxon>Eukaryota</taxon>
        <taxon>Metazoa</taxon>
        <taxon>Chordata</taxon>
        <taxon>Craniata</taxon>
        <taxon>Vertebrata</taxon>
        <taxon>Euteleostomi</taxon>
        <taxon>Mammalia</taxon>
        <taxon>Eutheria</taxon>
        <taxon>Laurasiatheria</taxon>
        <taxon>Carnivora</taxon>
        <taxon>Caniformia</taxon>
        <taxon>Musteloidea</taxon>
        <taxon>Mustelidae</taxon>
        <taxon>Guloninae</taxon>
        <taxon>Gulo</taxon>
    </lineage>
</organism>
<reference evidence="1 2" key="1">
    <citation type="submission" date="2018-10" db="EMBL/GenBank/DDBJ databases">
        <authorList>
            <person name="Ekblom R."/>
            <person name="Jareborg N."/>
        </authorList>
    </citation>
    <scope>NUCLEOTIDE SEQUENCE [LARGE SCALE GENOMIC DNA]</scope>
    <source>
        <tissue evidence="1">Muscle</tissue>
    </source>
</reference>
<sequence>MRVGPSWKGLVPLEEEKGSLHNCVPRKGHMRTAKQEKALTKNQICQLLILDFPASGTMRNKCLLF</sequence>
<evidence type="ECO:0000313" key="2">
    <source>
        <dbReference type="Proteomes" id="UP000269945"/>
    </source>
</evidence>
<protein>
    <submittedName>
        <fullName evidence="1">Uncharacterized protein</fullName>
    </submittedName>
</protein>
<dbReference type="EMBL" id="CYRY02044442">
    <property type="protein sequence ID" value="VCX39388.1"/>
    <property type="molecule type" value="Genomic_DNA"/>
</dbReference>
<dbReference type="AlphaFoldDB" id="A0A9X9M8U9"/>
<proteinExistence type="predicted"/>
<accession>A0A9X9M8U9</accession>